<keyword evidence="3" id="KW-0808">Transferase</keyword>
<evidence type="ECO:0000256" key="7">
    <source>
        <dbReference type="PIRSR" id="PIRSR600715-1"/>
    </source>
</evidence>
<feature type="transmembrane region" description="Helical" evidence="8">
    <location>
        <begin position="152"/>
        <end position="171"/>
    </location>
</feature>
<evidence type="ECO:0000256" key="3">
    <source>
        <dbReference type="ARBA" id="ARBA00022679"/>
    </source>
</evidence>
<evidence type="ECO:0000256" key="5">
    <source>
        <dbReference type="ARBA" id="ARBA00022989"/>
    </source>
</evidence>
<accession>A0A243RSF9</accession>
<keyword evidence="2" id="KW-1003">Cell membrane</keyword>
<organism evidence="9 10">
    <name type="scientific">Streptosporangium minutum</name>
    <dbReference type="NCBI Taxonomy" id="569862"/>
    <lineage>
        <taxon>Bacteria</taxon>
        <taxon>Bacillati</taxon>
        <taxon>Actinomycetota</taxon>
        <taxon>Actinomycetes</taxon>
        <taxon>Streptosporangiales</taxon>
        <taxon>Streptosporangiaceae</taxon>
        <taxon>Streptosporangium</taxon>
    </lineage>
</organism>
<feature type="binding site" evidence="7">
    <location>
        <position position="203"/>
    </location>
    <ligand>
        <name>Mg(2+)</name>
        <dbReference type="ChEBI" id="CHEBI:18420"/>
    </ligand>
</feature>
<evidence type="ECO:0000256" key="4">
    <source>
        <dbReference type="ARBA" id="ARBA00022692"/>
    </source>
</evidence>
<dbReference type="PANTHER" id="PTHR22926">
    <property type="entry name" value="PHOSPHO-N-ACETYLMURAMOYL-PENTAPEPTIDE-TRANSFERASE"/>
    <property type="match status" value="1"/>
</dbReference>
<evidence type="ECO:0000256" key="2">
    <source>
        <dbReference type="ARBA" id="ARBA00022475"/>
    </source>
</evidence>
<dbReference type="GO" id="GO:0044038">
    <property type="term" value="P:cell wall macromolecule biosynthetic process"/>
    <property type="evidence" value="ECO:0007669"/>
    <property type="project" value="TreeGrafter"/>
</dbReference>
<comment type="cofactor">
    <cofactor evidence="7">
        <name>Mg(2+)</name>
        <dbReference type="ChEBI" id="CHEBI:18420"/>
    </cofactor>
</comment>
<evidence type="ECO:0000256" key="8">
    <source>
        <dbReference type="SAM" id="Phobius"/>
    </source>
</evidence>
<dbReference type="Pfam" id="PF00953">
    <property type="entry name" value="Glycos_transf_4"/>
    <property type="match status" value="1"/>
</dbReference>
<dbReference type="InterPro" id="IPR000715">
    <property type="entry name" value="Glycosyl_transferase_4"/>
</dbReference>
<evidence type="ECO:0000313" key="10">
    <source>
        <dbReference type="Proteomes" id="UP000194761"/>
    </source>
</evidence>
<dbReference type="EMBL" id="NGFP01000028">
    <property type="protein sequence ID" value="OUC97980.1"/>
    <property type="molecule type" value="Genomic_DNA"/>
</dbReference>
<feature type="transmembrane region" description="Helical" evidence="8">
    <location>
        <begin position="6"/>
        <end position="29"/>
    </location>
</feature>
<gene>
    <name evidence="9" type="ORF">CA984_09045</name>
</gene>
<feature type="transmembrane region" description="Helical" evidence="8">
    <location>
        <begin position="270"/>
        <end position="296"/>
    </location>
</feature>
<dbReference type="GO" id="GO:0016780">
    <property type="term" value="F:phosphotransferase activity, for other substituted phosphate groups"/>
    <property type="evidence" value="ECO:0007669"/>
    <property type="project" value="InterPro"/>
</dbReference>
<dbReference type="GO" id="GO:0046872">
    <property type="term" value="F:metal ion binding"/>
    <property type="evidence" value="ECO:0007669"/>
    <property type="project" value="UniProtKB-KW"/>
</dbReference>
<dbReference type="GO" id="GO:0005886">
    <property type="term" value="C:plasma membrane"/>
    <property type="evidence" value="ECO:0007669"/>
    <property type="project" value="UniProtKB-SubCell"/>
</dbReference>
<reference evidence="9 10" key="1">
    <citation type="submission" date="2017-05" db="EMBL/GenBank/DDBJ databases">
        <title>Biotechnological potential of actinobacteria isolated from South African environments.</title>
        <authorList>
            <person name="Le Roes-Hill M."/>
            <person name="Prins A."/>
            <person name="Durrell K.A."/>
        </authorList>
    </citation>
    <scope>NUCLEOTIDE SEQUENCE [LARGE SCALE GENOMIC DNA]</scope>
    <source>
        <strain evidence="9">M26</strain>
    </source>
</reference>
<feature type="transmembrane region" description="Helical" evidence="8">
    <location>
        <begin position="74"/>
        <end position="90"/>
    </location>
</feature>
<comment type="subcellular location">
    <subcellularLocation>
        <location evidence="1">Cell membrane</location>
        <topology evidence="1">Multi-pass membrane protein</topology>
    </subcellularLocation>
</comment>
<evidence type="ECO:0008006" key="11">
    <source>
        <dbReference type="Google" id="ProtNLM"/>
    </source>
</evidence>
<keyword evidence="6 8" id="KW-0472">Membrane</keyword>
<feature type="transmembrane region" description="Helical" evidence="8">
    <location>
        <begin position="229"/>
        <end position="249"/>
    </location>
</feature>
<keyword evidence="10" id="KW-1185">Reference proteome</keyword>
<feature type="binding site" evidence="7">
    <location>
        <position position="143"/>
    </location>
    <ligand>
        <name>Mg(2+)</name>
        <dbReference type="ChEBI" id="CHEBI:18420"/>
    </ligand>
</feature>
<dbReference type="PANTHER" id="PTHR22926:SF3">
    <property type="entry name" value="UNDECAPRENYL-PHOSPHATE ALPHA-N-ACETYLGLUCOSAMINYL 1-PHOSPHATE TRANSFERASE"/>
    <property type="match status" value="1"/>
</dbReference>
<comment type="caution">
    <text evidence="9">The sequence shown here is derived from an EMBL/GenBank/DDBJ whole genome shotgun (WGS) entry which is preliminary data.</text>
</comment>
<dbReference type="Proteomes" id="UP000194761">
    <property type="component" value="Unassembled WGS sequence"/>
</dbReference>
<dbReference type="RefSeq" id="WP_086570210.1">
    <property type="nucleotide sequence ID" value="NZ_NGFP01000028.1"/>
</dbReference>
<dbReference type="AlphaFoldDB" id="A0A243RSF9"/>
<dbReference type="GO" id="GO:0009103">
    <property type="term" value="P:lipopolysaccharide biosynthetic process"/>
    <property type="evidence" value="ECO:0007669"/>
    <property type="project" value="TreeGrafter"/>
</dbReference>
<proteinExistence type="predicted"/>
<feature type="transmembrane region" description="Helical" evidence="8">
    <location>
        <begin position="207"/>
        <end position="223"/>
    </location>
</feature>
<keyword evidence="4 8" id="KW-0812">Transmembrane</keyword>
<name>A0A243RSF9_9ACTN</name>
<keyword evidence="7" id="KW-0460">Magnesium</keyword>
<dbReference type="GO" id="GO:0071555">
    <property type="term" value="P:cell wall organization"/>
    <property type="evidence" value="ECO:0007669"/>
    <property type="project" value="TreeGrafter"/>
</dbReference>
<sequence length="346" mass="35337">MNGAGVIIAGATGCLLTAGTTPLLGRLALRWGLTDQPGGHKVHERSIPYLGGMAVMLGTIVPSAALLGMTDKRAATIMIAALAIALLGLIDDLSSLSPLTRLAVEAVAALGVVLGGVQATVTGGWLDGPITGLWIVVITNSFNLLDNMDGALGTITAVSAAFLAGMAFVYAQPAIGLLLVALAHASLGFLLHNWAPAKVFMGDAGSLFIGFVIACSAALLVTGRSTDTVIAGLLLPTFVATVDTGVVILSRRRAGRPLLQGGTDHVSHRLCRLGLSIRMTAAVLAAVAAATGALALAMALGWISPLIATVAAIGAALILINLPQRVRVYSPSGPQKHPTIIHERRR</sequence>
<evidence type="ECO:0000313" key="9">
    <source>
        <dbReference type="EMBL" id="OUC97980.1"/>
    </source>
</evidence>
<protein>
    <recommendedName>
        <fullName evidence="11">Undecaprenyl-phosphate alpha-N-acetylglucosaminyl 1-phosphate transferase</fullName>
    </recommendedName>
</protein>
<feature type="transmembrane region" description="Helical" evidence="8">
    <location>
        <begin position="177"/>
        <end position="195"/>
    </location>
</feature>
<dbReference type="CDD" id="cd06853">
    <property type="entry name" value="GT_WecA_like"/>
    <property type="match status" value="1"/>
</dbReference>
<evidence type="ECO:0000256" key="1">
    <source>
        <dbReference type="ARBA" id="ARBA00004651"/>
    </source>
</evidence>
<keyword evidence="5 8" id="KW-1133">Transmembrane helix</keyword>
<keyword evidence="7" id="KW-0479">Metal-binding</keyword>
<evidence type="ECO:0000256" key="6">
    <source>
        <dbReference type="ARBA" id="ARBA00023136"/>
    </source>
</evidence>
<feature type="transmembrane region" description="Helical" evidence="8">
    <location>
        <begin position="49"/>
        <end position="68"/>
    </location>
</feature>
<feature type="transmembrane region" description="Helical" evidence="8">
    <location>
        <begin position="302"/>
        <end position="322"/>
    </location>
</feature>